<feature type="domain" description="PRC-barrel" evidence="2">
    <location>
        <begin position="65"/>
        <end position="109"/>
    </location>
</feature>
<feature type="signal peptide" evidence="1">
    <location>
        <begin position="1"/>
        <end position="20"/>
    </location>
</feature>
<accession>A0ABZ2C2U0</accession>
<protein>
    <recommendedName>
        <fullName evidence="2">PRC-barrel domain-containing protein</fullName>
    </recommendedName>
</protein>
<feature type="chain" id="PRO_5045191673" description="PRC-barrel domain-containing protein" evidence="1">
    <location>
        <begin position="21"/>
        <end position="263"/>
    </location>
</feature>
<dbReference type="PANTHER" id="PTHR36505:SF1">
    <property type="entry name" value="BLR1072 PROTEIN"/>
    <property type="match status" value="1"/>
</dbReference>
<evidence type="ECO:0000259" key="2">
    <source>
        <dbReference type="Pfam" id="PF05239"/>
    </source>
</evidence>
<keyword evidence="3" id="KW-0614">Plasmid</keyword>
<name>A0ABZ2C2U0_9RHOB</name>
<dbReference type="RefSeq" id="WP_187432062.1">
    <property type="nucleotide sequence ID" value="NZ_CP143426.1"/>
</dbReference>
<dbReference type="InterPro" id="IPR027275">
    <property type="entry name" value="PRC-brl_dom"/>
</dbReference>
<dbReference type="PANTHER" id="PTHR36505">
    <property type="entry name" value="BLR1072 PROTEIN"/>
    <property type="match status" value="1"/>
</dbReference>
<keyword evidence="1" id="KW-0732">Signal</keyword>
<dbReference type="Pfam" id="PF05239">
    <property type="entry name" value="PRC"/>
    <property type="match status" value="2"/>
</dbReference>
<sequence>MKNFLNTTAAVLALSTAAYADGHTAVFSDMQFDEAMNINATEMVGMRVYASEASIENDMMIVANGETEWDDIGEINEILLTRDGEVQSVIVGVGGFLGIGEKDVAINMSELRFVGEEGETDDFFLVIEATAVGVQDAPAYEYNQLTNTMDDGEEMGAWTGPDIAMDGFARITPENLTTEDLTGAPVFGANDEEVGEIGELLVTDNGTLDRAVIDVGGFLGLGEREVAVSLDELTIMRMDDGDDVRVYIDASQEALEQQPEYEG</sequence>
<keyword evidence="4" id="KW-1185">Reference proteome</keyword>
<evidence type="ECO:0000256" key="1">
    <source>
        <dbReference type="SAM" id="SignalP"/>
    </source>
</evidence>
<reference evidence="3 4" key="2">
    <citation type="submission" date="2024-01" db="EMBL/GenBank/DDBJ databases">
        <title>Roseobacter fucihabitans sp. nov., isolated from the brown alga Fucus spiralis.</title>
        <authorList>
            <person name="Hahnke S."/>
            <person name="Berger M."/>
            <person name="Schlingloff A."/>
            <person name="Athale I."/>
            <person name="Neumann-Schaal M."/>
            <person name="Adenaya A."/>
            <person name="Poehlein A."/>
            <person name="Daniel R."/>
            <person name="Pertersen J."/>
            <person name="Brinkhoff T."/>
        </authorList>
    </citation>
    <scope>NUCLEOTIDE SEQUENCE [LARGE SCALE GENOMIC DNA]</scope>
    <source>
        <strain evidence="3 4">B14</strain>
        <plasmid evidence="3 4">pROLI81</plasmid>
    </source>
</reference>
<evidence type="ECO:0000313" key="4">
    <source>
        <dbReference type="Proteomes" id="UP001318682"/>
    </source>
</evidence>
<geneLocation type="plasmid" evidence="3 4">
    <name>pROLI81</name>
</geneLocation>
<dbReference type="Gene3D" id="2.30.30.240">
    <property type="entry name" value="PRC-barrel domain"/>
    <property type="match status" value="2"/>
</dbReference>
<dbReference type="SUPFAM" id="SSF50346">
    <property type="entry name" value="PRC-barrel domain"/>
    <property type="match status" value="2"/>
</dbReference>
<evidence type="ECO:0000313" key="3">
    <source>
        <dbReference type="EMBL" id="WVX51657.1"/>
    </source>
</evidence>
<organism evidence="3 4">
    <name type="scientific">Roseobacter fucihabitans</name>
    <dbReference type="NCBI Taxonomy" id="1537242"/>
    <lineage>
        <taxon>Bacteria</taxon>
        <taxon>Pseudomonadati</taxon>
        <taxon>Pseudomonadota</taxon>
        <taxon>Alphaproteobacteria</taxon>
        <taxon>Rhodobacterales</taxon>
        <taxon>Roseobacteraceae</taxon>
        <taxon>Roseobacter</taxon>
    </lineage>
</organism>
<dbReference type="InterPro" id="IPR011033">
    <property type="entry name" value="PRC_barrel-like_sf"/>
</dbReference>
<proteinExistence type="predicted"/>
<dbReference type="EMBL" id="CP143426">
    <property type="protein sequence ID" value="WVX51657.1"/>
    <property type="molecule type" value="Genomic_DNA"/>
</dbReference>
<gene>
    <name evidence="3" type="ORF">ROLI_047590</name>
</gene>
<dbReference type="Proteomes" id="UP001318682">
    <property type="component" value="Plasmid pROLI81"/>
</dbReference>
<reference evidence="3 4" key="1">
    <citation type="submission" date="2015-07" db="EMBL/GenBank/DDBJ databases">
        <authorList>
            <person name="Voget S."/>
            <person name="Dogs M."/>
            <person name="Brinkhoff T.H."/>
            <person name="Daniel R."/>
        </authorList>
    </citation>
    <scope>NUCLEOTIDE SEQUENCE [LARGE SCALE GENOMIC DNA]</scope>
    <source>
        <strain evidence="3 4">B14</strain>
        <plasmid evidence="3 4">pROLI81</plasmid>
    </source>
</reference>
<feature type="domain" description="PRC-barrel" evidence="2">
    <location>
        <begin position="179"/>
        <end position="254"/>
    </location>
</feature>